<proteinExistence type="predicted"/>
<evidence type="ECO:0000313" key="1">
    <source>
        <dbReference type="EMBL" id="KAK0429980.1"/>
    </source>
</evidence>
<keyword evidence="2" id="KW-1185">Reference proteome</keyword>
<dbReference type="Proteomes" id="UP001175226">
    <property type="component" value="Unassembled WGS sequence"/>
</dbReference>
<sequence length="222" mass="22820">MSNTLENGGNKKMAPVGVAVEREWRDVCRDGARTLNTAWAMMTSSWGKMDGTIVSSTLENEGNKTMAPVGPGPFGGASAMTAASTGETVSTIVFCTVESGGEETTAPVGAVVEWFMGGALTTTTTLLRVTGGAMASRTLEYGATIVASWMEMVGTVIGGTLKIGGEEMMVQVGAVVECRWGKAHGRCVSDDGGVAGETDSAIVSGTFENKGVEKMVPLSACS</sequence>
<dbReference type="EMBL" id="JAUEPT010000182">
    <property type="protein sequence ID" value="KAK0429980.1"/>
    <property type="molecule type" value="Genomic_DNA"/>
</dbReference>
<comment type="caution">
    <text evidence="1">The sequence shown here is derived from an EMBL/GenBank/DDBJ whole genome shotgun (WGS) entry which is preliminary data.</text>
</comment>
<dbReference type="AlphaFoldDB" id="A0AA39MDY1"/>
<accession>A0AA39MDY1</accession>
<gene>
    <name evidence="1" type="ORF">EV421DRAFT_1744671</name>
</gene>
<organism evidence="1 2">
    <name type="scientific">Armillaria borealis</name>
    <dbReference type="NCBI Taxonomy" id="47425"/>
    <lineage>
        <taxon>Eukaryota</taxon>
        <taxon>Fungi</taxon>
        <taxon>Dikarya</taxon>
        <taxon>Basidiomycota</taxon>
        <taxon>Agaricomycotina</taxon>
        <taxon>Agaricomycetes</taxon>
        <taxon>Agaricomycetidae</taxon>
        <taxon>Agaricales</taxon>
        <taxon>Marasmiineae</taxon>
        <taxon>Physalacriaceae</taxon>
        <taxon>Armillaria</taxon>
    </lineage>
</organism>
<evidence type="ECO:0000313" key="2">
    <source>
        <dbReference type="Proteomes" id="UP001175226"/>
    </source>
</evidence>
<reference evidence="1" key="1">
    <citation type="submission" date="2023-06" db="EMBL/GenBank/DDBJ databases">
        <authorList>
            <consortium name="Lawrence Berkeley National Laboratory"/>
            <person name="Ahrendt S."/>
            <person name="Sahu N."/>
            <person name="Indic B."/>
            <person name="Wong-Bajracharya J."/>
            <person name="Merenyi Z."/>
            <person name="Ke H.-M."/>
            <person name="Monk M."/>
            <person name="Kocsube S."/>
            <person name="Drula E."/>
            <person name="Lipzen A."/>
            <person name="Balint B."/>
            <person name="Henrissat B."/>
            <person name="Andreopoulos B."/>
            <person name="Martin F.M."/>
            <person name="Harder C.B."/>
            <person name="Rigling D."/>
            <person name="Ford K.L."/>
            <person name="Foster G.D."/>
            <person name="Pangilinan J."/>
            <person name="Papanicolaou A."/>
            <person name="Barry K."/>
            <person name="LaButti K."/>
            <person name="Viragh M."/>
            <person name="Koriabine M."/>
            <person name="Yan M."/>
            <person name="Riley R."/>
            <person name="Champramary S."/>
            <person name="Plett K.L."/>
            <person name="Tsai I.J."/>
            <person name="Slot J."/>
            <person name="Sipos G."/>
            <person name="Plett J."/>
            <person name="Nagy L.G."/>
            <person name="Grigoriev I.V."/>
        </authorList>
    </citation>
    <scope>NUCLEOTIDE SEQUENCE</scope>
    <source>
        <strain evidence="1">FPL87.14</strain>
    </source>
</reference>
<name>A0AA39MDY1_9AGAR</name>
<protein>
    <submittedName>
        <fullName evidence="1">Uncharacterized protein</fullName>
    </submittedName>
</protein>